<keyword evidence="3" id="KW-1185">Reference proteome</keyword>
<organism evidence="2 3">
    <name type="scientific">Koribacter versatilis (strain Ellin345)</name>
    <dbReference type="NCBI Taxonomy" id="204669"/>
    <lineage>
        <taxon>Bacteria</taxon>
        <taxon>Pseudomonadati</taxon>
        <taxon>Acidobacteriota</taxon>
        <taxon>Terriglobia</taxon>
        <taxon>Terriglobales</taxon>
        <taxon>Candidatus Korobacteraceae</taxon>
        <taxon>Candidatus Korobacter</taxon>
    </lineage>
</organism>
<name>Q1II82_KORVE</name>
<dbReference type="RefSeq" id="WP_011525215.1">
    <property type="nucleotide sequence ID" value="NC_008009.1"/>
</dbReference>
<dbReference type="STRING" id="204669.Acid345_4418"/>
<dbReference type="eggNOG" id="ENOG502Z7QK">
    <property type="taxonomic scope" value="Bacteria"/>
</dbReference>
<sequence length="260" mass="28404">MRTKCVVVTAVLLFSAVFTLAENAKPRIVHVFVALADNKYQGIVPVPARIGNGDDPDNNLYWGAAAGVRTFFARSTDWKLVWRGKSAKALVLERCVFKHRDGDVYLVADAYRGREIKQAIIDFLEAAGGNGAEKIRLTNPELNISAGGAADLVAYVGHDGLMDFELSHFPPNKNTGRRDAILLACASKQYFSAPIRASGAYPLLWTTNLMAPEAYTLKAALDGWILGEGEREIQQRAAEAYSKYQKCSVGAAKKLLVPGW</sequence>
<evidence type="ECO:0000313" key="2">
    <source>
        <dbReference type="EMBL" id="ABF43418.1"/>
    </source>
</evidence>
<keyword evidence="1" id="KW-0732">Signal</keyword>
<feature type="chain" id="PRO_5004190785" evidence="1">
    <location>
        <begin position="22"/>
        <end position="260"/>
    </location>
</feature>
<accession>Q1II82</accession>
<reference evidence="2 3" key="1">
    <citation type="journal article" date="2009" name="Appl. Environ. Microbiol.">
        <title>Three genomes from the phylum Acidobacteria provide insight into the lifestyles of these microorganisms in soils.</title>
        <authorList>
            <person name="Ward N.L."/>
            <person name="Challacombe J.F."/>
            <person name="Janssen P.H."/>
            <person name="Henrissat B."/>
            <person name="Coutinho P.M."/>
            <person name="Wu M."/>
            <person name="Xie G."/>
            <person name="Haft D.H."/>
            <person name="Sait M."/>
            <person name="Badger J."/>
            <person name="Barabote R.D."/>
            <person name="Bradley B."/>
            <person name="Brettin T.S."/>
            <person name="Brinkac L.M."/>
            <person name="Bruce D."/>
            <person name="Creasy T."/>
            <person name="Daugherty S.C."/>
            <person name="Davidsen T.M."/>
            <person name="DeBoy R.T."/>
            <person name="Detter J.C."/>
            <person name="Dodson R.J."/>
            <person name="Durkin A.S."/>
            <person name="Ganapathy A."/>
            <person name="Gwinn-Giglio M."/>
            <person name="Han C.S."/>
            <person name="Khouri H."/>
            <person name="Kiss H."/>
            <person name="Kothari S.P."/>
            <person name="Madupu R."/>
            <person name="Nelson K.E."/>
            <person name="Nelson W.C."/>
            <person name="Paulsen I."/>
            <person name="Penn K."/>
            <person name="Ren Q."/>
            <person name="Rosovitz M.J."/>
            <person name="Selengut J.D."/>
            <person name="Shrivastava S."/>
            <person name="Sullivan S.A."/>
            <person name="Tapia R."/>
            <person name="Thompson L.S."/>
            <person name="Watkins K.L."/>
            <person name="Yang Q."/>
            <person name="Yu C."/>
            <person name="Zafar N."/>
            <person name="Zhou L."/>
            <person name="Kuske C.R."/>
        </authorList>
    </citation>
    <scope>NUCLEOTIDE SEQUENCE [LARGE SCALE GENOMIC DNA]</scope>
    <source>
        <strain evidence="2 3">Ellin345</strain>
    </source>
</reference>
<gene>
    <name evidence="2" type="ordered locus">Acid345_4418</name>
</gene>
<dbReference type="AlphaFoldDB" id="Q1II82"/>
<evidence type="ECO:0000313" key="3">
    <source>
        <dbReference type="Proteomes" id="UP000002432"/>
    </source>
</evidence>
<dbReference type="EMBL" id="CP000360">
    <property type="protein sequence ID" value="ABF43418.1"/>
    <property type="molecule type" value="Genomic_DNA"/>
</dbReference>
<dbReference type="HOGENOM" id="CLU_075514_0_0_0"/>
<dbReference type="Proteomes" id="UP000002432">
    <property type="component" value="Chromosome"/>
</dbReference>
<protein>
    <submittedName>
        <fullName evidence="2">Uncharacterized protein</fullName>
    </submittedName>
</protein>
<feature type="signal peptide" evidence="1">
    <location>
        <begin position="1"/>
        <end position="21"/>
    </location>
</feature>
<dbReference type="EnsemblBacteria" id="ABF43418">
    <property type="protein sequence ID" value="ABF43418"/>
    <property type="gene ID" value="Acid345_4418"/>
</dbReference>
<proteinExistence type="predicted"/>
<dbReference type="KEGG" id="aba:Acid345_4418"/>
<evidence type="ECO:0000256" key="1">
    <source>
        <dbReference type="SAM" id="SignalP"/>
    </source>
</evidence>